<evidence type="ECO:0000256" key="3">
    <source>
        <dbReference type="ARBA" id="ARBA00022705"/>
    </source>
</evidence>
<dbReference type="GO" id="GO:0043625">
    <property type="term" value="C:delta DNA polymerase complex"/>
    <property type="evidence" value="ECO:0007669"/>
    <property type="project" value="InterPro"/>
</dbReference>
<protein>
    <recommendedName>
        <fullName evidence="2">DNA polymerase delta subunit 3</fullName>
    </recommendedName>
</protein>
<evidence type="ECO:0000256" key="1">
    <source>
        <dbReference type="ARBA" id="ARBA00004123"/>
    </source>
</evidence>
<accession>A0A1X6MVQ3</accession>
<evidence type="ECO:0000313" key="6">
    <source>
        <dbReference type="EMBL" id="OSX60431.1"/>
    </source>
</evidence>
<keyword evidence="3" id="KW-0235">DNA replication</keyword>
<dbReference type="RefSeq" id="XP_024337225.1">
    <property type="nucleotide sequence ID" value="XM_024486184.1"/>
</dbReference>
<gene>
    <name evidence="6" type="ORF">POSPLADRAFT_1148486</name>
</gene>
<feature type="compositionally biased region" description="Basic and acidic residues" evidence="5">
    <location>
        <begin position="184"/>
        <end position="201"/>
    </location>
</feature>
<keyword evidence="4" id="KW-0539">Nucleus</keyword>
<evidence type="ECO:0000256" key="4">
    <source>
        <dbReference type="ARBA" id="ARBA00023242"/>
    </source>
</evidence>
<dbReference type="PANTHER" id="PTHR17598:SF13">
    <property type="entry name" value="DNA POLYMERASE DELTA SUBUNIT 3"/>
    <property type="match status" value="1"/>
</dbReference>
<evidence type="ECO:0000256" key="2">
    <source>
        <dbReference type="ARBA" id="ARBA00017589"/>
    </source>
</evidence>
<dbReference type="STRING" id="670580.A0A1X6MVQ3"/>
<dbReference type="GO" id="GO:1904161">
    <property type="term" value="P:DNA synthesis involved in UV-damage excision repair"/>
    <property type="evidence" value="ECO:0007669"/>
    <property type="project" value="TreeGrafter"/>
</dbReference>
<proteinExistence type="predicted"/>
<dbReference type="Pfam" id="PF09507">
    <property type="entry name" value="CDC27"/>
    <property type="match status" value="1"/>
</dbReference>
<dbReference type="PANTHER" id="PTHR17598">
    <property type="entry name" value="DNA POLYMERASE DELTA SUBUNIT 3"/>
    <property type="match status" value="1"/>
</dbReference>
<feature type="compositionally biased region" description="Basic and acidic residues" evidence="5">
    <location>
        <begin position="216"/>
        <end position="227"/>
    </location>
</feature>
<dbReference type="Proteomes" id="UP000194127">
    <property type="component" value="Unassembled WGS sequence"/>
</dbReference>
<feature type="compositionally biased region" description="Polar residues" evidence="5">
    <location>
        <begin position="525"/>
        <end position="553"/>
    </location>
</feature>
<dbReference type="Gene3D" id="3.90.1030.20">
    <property type="entry name" value="DNA polymerase delta, p66 (Cdc27) subunit, wHTH domain"/>
    <property type="match status" value="1"/>
</dbReference>
<evidence type="ECO:0000256" key="5">
    <source>
        <dbReference type="SAM" id="MobiDB-lite"/>
    </source>
</evidence>
<organism evidence="6 7">
    <name type="scientific">Postia placenta MAD-698-R-SB12</name>
    <dbReference type="NCBI Taxonomy" id="670580"/>
    <lineage>
        <taxon>Eukaryota</taxon>
        <taxon>Fungi</taxon>
        <taxon>Dikarya</taxon>
        <taxon>Basidiomycota</taxon>
        <taxon>Agaricomycotina</taxon>
        <taxon>Agaricomycetes</taxon>
        <taxon>Polyporales</taxon>
        <taxon>Adustoporiaceae</taxon>
        <taxon>Rhodonia</taxon>
    </lineage>
</organism>
<dbReference type="GO" id="GO:0003887">
    <property type="term" value="F:DNA-directed DNA polymerase activity"/>
    <property type="evidence" value="ECO:0007669"/>
    <property type="project" value="TreeGrafter"/>
</dbReference>
<feature type="compositionally biased region" description="Polar residues" evidence="5">
    <location>
        <begin position="259"/>
        <end position="274"/>
    </location>
</feature>
<name>A0A1X6MVQ3_9APHY</name>
<dbReference type="InterPro" id="IPR041913">
    <property type="entry name" value="POLD3_sf"/>
</dbReference>
<keyword evidence="7" id="KW-1185">Reference proteome</keyword>
<reference evidence="6 7" key="1">
    <citation type="submission" date="2017-04" db="EMBL/GenBank/DDBJ databases">
        <title>Genome Sequence of the Model Brown-Rot Fungus Postia placenta SB12.</title>
        <authorList>
            <consortium name="DOE Joint Genome Institute"/>
            <person name="Gaskell J."/>
            <person name="Kersten P."/>
            <person name="Larrondo L.F."/>
            <person name="Canessa P."/>
            <person name="Martinez D."/>
            <person name="Hibbett D."/>
            <person name="Schmoll M."/>
            <person name="Kubicek C.P."/>
            <person name="Martinez A.T."/>
            <person name="Yadav J."/>
            <person name="Master E."/>
            <person name="Magnuson J.K."/>
            <person name="James T."/>
            <person name="Yaver D."/>
            <person name="Berka R."/>
            <person name="Labutti K."/>
            <person name="Lipzen A."/>
            <person name="Aerts A."/>
            <person name="Barry K."/>
            <person name="Henrissat B."/>
            <person name="Blanchette R."/>
            <person name="Grigoriev I."/>
            <person name="Cullen D."/>
        </authorList>
    </citation>
    <scope>NUCLEOTIDE SEQUENCE [LARGE SCALE GENOMIC DNA]</scope>
    <source>
        <strain evidence="6 7">MAD-698-R-SB12</strain>
    </source>
</reference>
<dbReference type="GeneID" id="36331133"/>
<feature type="region of interest" description="Disordered" evidence="5">
    <location>
        <begin position="171"/>
        <end position="560"/>
    </location>
</feature>
<dbReference type="GO" id="GO:0006271">
    <property type="term" value="P:DNA strand elongation involved in DNA replication"/>
    <property type="evidence" value="ECO:0007669"/>
    <property type="project" value="TreeGrafter"/>
</dbReference>
<dbReference type="EMBL" id="KZ110600">
    <property type="protein sequence ID" value="OSX60431.1"/>
    <property type="molecule type" value="Genomic_DNA"/>
</dbReference>
<feature type="compositionally biased region" description="Basic residues" evidence="5">
    <location>
        <begin position="462"/>
        <end position="471"/>
    </location>
</feature>
<dbReference type="OrthoDB" id="514823at2759"/>
<evidence type="ECO:0000313" key="7">
    <source>
        <dbReference type="Proteomes" id="UP000194127"/>
    </source>
</evidence>
<comment type="subcellular location">
    <subcellularLocation>
        <location evidence="1">Nucleus</location>
    </subcellularLocation>
</comment>
<sequence length="560" mass="61690">MEMEGEVSDYLTKQISIERNVVTFRSLSRHFNIHVNLAKKMDVDVDMGLEEPDDDSELVPLTKITLVGEQDLKNQNHLSRREITVLSYTLGPRVQLVSVAFGYWLMSHTRPRHQDAGLICSSLGKAYEAEAKMSAESSALLGRIIGPHVVCPQRGKPMPLAASTSKVPAAGIQKQTVMTQKSSKPIEVKEDTKKSKEEKPALKPRASVTSGTLDWSKAKEKQADGGHKVQKVAPAQADTKAKKEMPAVRNVKSHLVPQNELSRSAPTEDTSTAKPETKRGVKRKSTSPDVSDSEGEQSARKPVLTDGKPTKTSIVPPRLVKGGPKGARRRLLSESGDEERPLPASTSARGKVKAKKGVVLSDDEEDESEPVVRPPKGRVPAKSAARSRSPQTDKSLRAMMDIDDSEVIKASRTSPESQQEIEEPEPKADDPEIVDDSETERVKAKPRKRKEKKIVPVGQNGLKKKRIMKTRMRTDEKGYMVTEDYSEYESVDEEVPEEDEKKPRGKKTSTAKTKQVIEPKPKLKPSTSTSGTSRGNLRNFFGNTAASKDGSATKTKKPQR</sequence>
<dbReference type="AlphaFoldDB" id="A0A1X6MVQ3"/>
<feature type="compositionally biased region" description="Acidic residues" evidence="5">
    <location>
        <begin position="484"/>
        <end position="498"/>
    </location>
</feature>
<dbReference type="GO" id="GO:0006297">
    <property type="term" value="P:nucleotide-excision repair, DNA gap filling"/>
    <property type="evidence" value="ECO:0007669"/>
    <property type="project" value="TreeGrafter"/>
</dbReference>
<feature type="compositionally biased region" description="Polar residues" evidence="5">
    <location>
        <begin position="173"/>
        <end position="183"/>
    </location>
</feature>
<dbReference type="InterPro" id="IPR019038">
    <property type="entry name" value="POLD3"/>
</dbReference>